<evidence type="ECO:0000256" key="1">
    <source>
        <dbReference type="ARBA" id="ARBA00023015"/>
    </source>
</evidence>
<evidence type="ECO:0000313" key="6">
    <source>
        <dbReference type="EMBL" id="ORB45533.1"/>
    </source>
</evidence>
<gene>
    <name evidence="6" type="ORF">BST39_04840</name>
</gene>
<dbReference type="Pfam" id="PF00440">
    <property type="entry name" value="TetR_N"/>
    <property type="match status" value="1"/>
</dbReference>
<feature type="domain" description="HTH tetR-type" evidence="5">
    <location>
        <begin position="12"/>
        <end position="72"/>
    </location>
</feature>
<dbReference type="InterPro" id="IPR009057">
    <property type="entry name" value="Homeodomain-like_sf"/>
</dbReference>
<dbReference type="SUPFAM" id="SSF46689">
    <property type="entry name" value="Homeodomain-like"/>
    <property type="match status" value="1"/>
</dbReference>
<name>A0A1X0IFN4_9MYCO</name>
<dbReference type="GO" id="GO:0000976">
    <property type="term" value="F:transcription cis-regulatory region binding"/>
    <property type="evidence" value="ECO:0007669"/>
    <property type="project" value="TreeGrafter"/>
</dbReference>
<dbReference type="InterPro" id="IPR050109">
    <property type="entry name" value="HTH-type_TetR-like_transc_reg"/>
</dbReference>
<evidence type="ECO:0000256" key="3">
    <source>
        <dbReference type="ARBA" id="ARBA00023163"/>
    </source>
</evidence>
<sequence length="202" mass="22489">MAKRLTPVERAPLTRELIASVAADLIRTEGIESLTMRTVAAKLGVSAMALYHHVDDKDEIVRLVGDQILAKIKLPDPDTGDWRQLLIDTAIDTHEALRSVPGMTTVLLTRKMLPNARRIVSFCLRQFERAGLTRAEANVAYAGLHQLSVGRLLIETSPNFEVHSELADDAELAAYMKALHDRSSFEQAVSALLDHYDHKRRA</sequence>
<dbReference type="Gene3D" id="1.10.357.10">
    <property type="entry name" value="Tetracycline Repressor, domain 2"/>
    <property type="match status" value="1"/>
</dbReference>
<keyword evidence="7" id="KW-1185">Reference proteome</keyword>
<dbReference type="AlphaFoldDB" id="A0A1X0IFN4"/>
<keyword evidence="1" id="KW-0805">Transcription regulation</keyword>
<evidence type="ECO:0000256" key="4">
    <source>
        <dbReference type="PROSITE-ProRule" id="PRU00335"/>
    </source>
</evidence>
<dbReference type="InterPro" id="IPR001647">
    <property type="entry name" value="HTH_TetR"/>
</dbReference>
<feature type="DNA-binding region" description="H-T-H motif" evidence="4">
    <location>
        <begin position="35"/>
        <end position="54"/>
    </location>
</feature>
<evidence type="ECO:0000313" key="7">
    <source>
        <dbReference type="Proteomes" id="UP000192513"/>
    </source>
</evidence>
<evidence type="ECO:0000259" key="5">
    <source>
        <dbReference type="PROSITE" id="PS50977"/>
    </source>
</evidence>
<dbReference type="GO" id="GO:0003700">
    <property type="term" value="F:DNA-binding transcription factor activity"/>
    <property type="evidence" value="ECO:0007669"/>
    <property type="project" value="TreeGrafter"/>
</dbReference>
<keyword evidence="3" id="KW-0804">Transcription</keyword>
<dbReference type="PANTHER" id="PTHR30055">
    <property type="entry name" value="HTH-TYPE TRANSCRIPTIONAL REGULATOR RUTR"/>
    <property type="match status" value="1"/>
</dbReference>
<dbReference type="PRINTS" id="PR00455">
    <property type="entry name" value="HTHTETR"/>
</dbReference>
<organism evidence="6 7">
    <name type="scientific">Mycobacterium paraseoulense</name>
    <dbReference type="NCBI Taxonomy" id="590652"/>
    <lineage>
        <taxon>Bacteria</taxon>
        <taxon>Bacillati</taxon>
        <taxon>Actinomycetota</taxon>
        <taxon>Actinomycetes</taxon>
        <taxon>Mycobacteriales</taxon>
        <taxon>Mycobacteriaceae</taxon>
        <taxon>Mycobacterium</taxon>
    </lineage>
</organism>
<reference evidence="6 7" key="1">
    <citation type="submission" date="2017-02" db="EMBL/GenBank/DDBJ databases">
        <title>The new phylogeny of genus Mycobacterium.</title>
        <authorList>
            <person name="Tortoli E."/>
            <person name="Trovato A."/>
            <person name="Cirillo D.M."/>
        </authorList>
    </citation>
    <scope>NUCLEOTIDE SEQUENCE [LARGE SCALE GENOMIC DNA]</scope>
    <source>
        <strain evidence="6 7">DSM 45000</strain>
    </source>
</reference>
<dbReference type="PROSITE" id="PS50977">
    <property type="entry name" value="HTH_TETR_2"/>
    <property type="match status" value="1"/>
</dbReference>
<dbReference type="InterPro" id="IPR036271">
    <property type="entry name" value="Tet_transcr_reg_TetR-rel_C_sf"/>
</dbReference>
<dbReference type="SUPFAM" id="SSF48498">
    <property type="entry name" value="Tetracyclin repressor-like, C-terminal domain"/>
    <property type="match status" value="1"/>
</dbReference>
<dbReference type="PANTHER" id="PTHR30055:SF234">
    <property type="entry name" value="HTH-TYPE TRANSCRIPTIONAL REGULATOR BETI"/>
    <property type="match status" value="1"/>
</dbReference>
<keyword evidence="2 4" id="KW-0238">DNA-binding</keyword>
<dbReference type="STRING" id="590652.BST39_04840"/>
<protein>
    <recommendedName>
        <fullName evidence="5">HTH tetR-type domain-containing protein</fullName>
    </recommendedName>
</protein>
<accession>A0A1X0IFN4</accession>
<dbReference type="RefSeq" id="WP_083169565.1">
    <property type="nucleotide sequence ID" value="NZ_AP022619.1"/>
</dbReference>
<dbReference type="Proteomes" id="UP000192513">
    <property type="component" value="Unassembled WGS sequence"/>
</dbReference>
<comment type="caution">
    <text evidence="6">The sequence shown here is derived from an EMBL/GenBank/DDBJ whole genome shotgun (WGS) entry which is preliminary data.</text>
</comment>
<evidence type="ECO:0000256" key="2">
    <source>
        <dbReference type="ARBA" id="ARBA00023125"/>
    </source>
</evidence>
<dbReference type="EMBL" id="MVIE01000004">
    <property type="protein sequence ID" value="ORB45533.1"/>
    <property type="molecule type" value="Genomic_DNA"/>
</dbReference>
<proteinExistence type="predicted"/>